<feature type="compositionally biased region" description="Acidic residues" evidence="2">
    <location>
        <begin position="664"/>
        <end position="681"/>
    </location>
</feature>
<evidence type="ECO:0000256" key="2">
    <source>
        <dbReference type="SAM" id="MobiDB-lite"/>
    </source>
</evidence>
<feature type="compositionally biased region" description="Low complexity" evidence="2">
    <location>
        <begin position="392"/>
        <end position="402"/>
    </location>
</feature>
<dbReference type="Pfam" id="PF25800">
    <property type="entry name" value="FimV_N"/>
    <property type="match status" value="1"/>
</dbReference>
<organism evidence="4 5">
    <name type="scientific">Methylomonas methanica (strain DSM 25384 / MC09)</name>
    <dbReference type="NCBI Taxonomy" id="857087"/>
    <lineage>
        <taxon>Bacteria</taxon>
        <taxon>Pseudomonadati</taxon>
        <taxon>Pseudomonadota</taxon>
        <taxon>Gammaproteobacteria</taxon>
        <taxon>Methylococcales</taxon>
        <taxon>Methylococcaceae</taxon>
        <taxon>Methylomonas</taxon>
    </lineage>
</organism>
<keyword evidence="1" id="KW-0175">Coiled coil</keyword>
<dbReference type="InterPro" id="IPR020012">
    <property type="entry name" value="LysM_FimV"/>
</dbReference>
<feature type="compositionally biased region" description="Basic and acidic residues" evidence="2">
    <location>
        <begin position="725"/>
        <end position="735"/>
    </location>
</feature>
<feature type="compositionally biased region" description="Basic and acidic residues" evidence="2">
    <location>
        <begin position="791"/>
        <end position="806"/>
    </location>
</feature>
<proteinExistence type="predicted"/>
<dbReference type="InterPro" id="IPR036779">
    <property type="entry name" value="LysM_dom_sf"/>
</dbReference>
<sequence>MHLIDRAEVIPVKEKNLKHLTKTLAVVSLLAPMSAQPLGIGDIQLHSALNQKLNAEIHLRLAAGENPADVSVKLAPPEKFDQAGVPWNYFLSKIKFNPVVQANGSIVVKITSREPLTEPFLDFLLEVTWPQGSQFREFTVLVDPPEAYRAPVIPSAASTDYRLEPLEDYPRPARKTQTGGKSVRRVQAAANITPQTPTSGEYGPVQSADTLWRIADQLGSERGVATNQMMAALFRANPDAFNRGDIDSLKKGAVLKIPATEAILQSAGKSVRKAAKPATESVAANKALELIAPTEAKITENTSPTGQVKPGQEGGEGQTGGGTASDGKDLELQTRIDRLEQQLNMMQQLLALKDQQLAALQSNDKAAAEQAAESAQKLPTQQPEPSVPPAPEANAQPEVAPAPAEPTPPVAATPPPPAEVKPAPVEPPKPARPIPPPPPPVAEEESFFSSPTYSMAIGGISVSIMALLGWLLWRKRKIESQTNTESMFASASQIKMPDADSSLSVPVMDINSTGAYDVGTVGESSFISDFTPSDFEAFDTDQSDIDPMSEADVYLAYGRYQQAEELIRHSIKEQPEKDDYKLKLLEIYYANENKERFAEYAQELADSGKNADRPFWNKVSDMAKEIIPDSALFGGSATTVVKKPTQSPTAPAPDTSISEPANFESDDDDFNFTTESNDDDLIDLKAPSLPDMELMDEINSELAEMQLDLPDDEADNSSLDFDLSSFDKPDTKTDSSDQPVDVVADIESIDFDLSGLSDNSGAEAADAAESKTSDTLESFDFNFDLDATPSAEDKASDSDASGKNDEPLDMASLESFEFPEFGEDEPEEKPAPAPAEPLSEASSGSADEFDFNFDFEAPGSSSLGDDIDFGVSDLTDMDEFETKIDLAKAYIDMGDAEAAKSIATEVLEKGSPEQKQAAQVLLDELK</sequence>
<feature type="compositionally biased region" description="Gly residues" evidence="2">
    <location>
        <begin position="312"/>
        <end position="324"/>
    </location>
</feature>
<dbReference type="Gene3D" id="3.10.350.10">
    <property type="entry name" value="LysM domain"/>
    <property type="match status" value="1"/>
</dbReference>
<feature type="region of interest" description="Disordered" evidence="2">
    <location>
        <begin position="642"/>
        <end position="683"/>
    </location>
</feature>
<feature type="region of interest" description="Disordered" evidence="2">
    <location>
        <begin position="711"/>
        <end position="857"/>
    </location>
</feature>
<protein>
    <submittedName>
        <fullName evidence="4">Motility protein FimV</fullName>
    </submittedName>
</protein>
<gene>
    <name evidence="4" type="ordered locus">Metme_4024</name>
</gene>
<dbReference type="eggNOG" id="COG3170">
    <property type="taxonomic scope" value="Bacteria"/>
</dbReference>
<dbReference type="InterPro" id="IPR011990">
    <property type="entry name" value="TPR-like_helical_dom_sf"/>
</dbReference>
<dbReference type="InterPro" id="IPR038440">
    <property type="entry name" value="FimV_C_sf"/>
</dbReference>
<dbReference type="Proteomes" id="UP000008888">
    <property type="component" value="Chromosome"/>
</dbReference>
<dbReference type="STRING" id="857087.Metme_4024"/>
<reference evidence="5" key="3">
    <citation type="submission" date="2011-05" db="EMBL/GenBank/DDBJ databases">
        <title>Complete sequence of Methylomonas methanica MC09.</title>
        <authorList>
            <consortium name="US DOE Joint Genome Institute"/>
            <person name="Lucas S."/>
            <person name="Han J."/>
            <person name="Lapidus A."/>
            <person name="Cheng J.-F."/>
            <person name="Goodwin L."/>
            <person name="Pitluck S."/>
            <person name="Peters L."/>
            <person name="Mikhailova N."/>
            <person name="Teshima H."/>
            <person name="Han C."/>
            <person name="Tapia R."/>
            <person name="Land M."/>
            <person name="Hauser L."/>
            <person name="Kyrpides N."/>
            <person name="Ivanova N."/>
            <person name="Pagani I."/>
            <person name="Stein L."/>
            <person name="Woyke T."/>
        </authorList>
    </citation>
    <scope>NUCLEOTIDE SEQUENCE [LARGE SCALE GENOMIC DNA]</scope>
    <source>
        <strain evidence="5">MC09</strain>
    </source>
</reference>
<feature type="domain" description="FimV N-terminal" evidence="3">
    <location>
        <begin position="38"/>
        <end position="145"/>
    </location>
</feature>
<feature type="compositionally biased region" description="Low complexity" evidence="2">
    <location>
        <begin position="836"/>
        <end position="846"/>
    </location>
</feature>
<accession>F9ZZI4</accession>
<dbReference type="InterPro" id="IPR057840">
    <property type="entry name" value="FimV_N"/>
</dbReference>
<feature type="compositionally biased region" description="Polar residues" evidence="2">
    <location>
        <begin position="642"/>
        <end position="659"/>
    </location>
</feature>
<dbReference type="AlphaFoldDB" id="F9ZZI4"/>
<dbReference type="NCBIfam" id="TIGR03504">
    <property type="entry name" value="FimV_Cterm"/>
    <property type="match status" value="1"/>
</dbReference>
<evidence type="ECO:0000259" key="3">
    <source>
        <dbReference type="Pfam" id="PF25800"/>
    </source>
</evidence>
<evidence type="ECO:0000313" key="5">
    <source>
        <dbReference type="Proteomes" id="UP000008888"/>
    </source>
</evidence>
<dbReference type="Gene3D" id="1.25.40.10">
    <property type="entry name" value="Tetratricopeptide repeat domain"/>
    <property type="match status" value="1"/>
</dbReference>
<dbReference type="HOGENOM" id="CLU_007099_0_0_6"/>
<evidence type="ECO:0000256" key="1">
    <source>
        <dbReference type="SAM" id="Coils"/>
    </source>
</evidence>
<dbReference type="Gene3D" id="1.20.58.2200">
    <property type="match status" value="1"/>
</dbReference>
<name>F9ZZI4_METMM</name>
<dbReference type="EMBL" id="CP002738">
    <property type="protein sequence ID" value="AEG02377.1"/>
    <property type="molecule type" value="Genomic_DNA"/>
</dbReference>
<feature type="coiled-coil region" evidence="1">
    <location>
        <begin position="329"/>
        <end position="356"/>
    </location>
</feature>
<dbReference type="InterPro" id="IPR020011">
    <property type="entry name" value="FimV_C"/>
</dbReference>
<keyword evidence="5" id="KW-1185">Reference proteome</keyword>
<evidence type="ECO:0000313" key="4">
    <source>
        <dbReference type="EMBL" id="AEG02377.1"/>
    </source>
</evidence>
<feature type="region of interest" description="Disordered" evidence="2">
    <location>
        <begin position="363"/>
        <end position="446"/>
    </location>
</feature>
<feature type="compositionally biased region" description="Pro residues" evidence="2">
    <location>
        <begin position="403"/>
        <end position="441"/>
    </location>
</feature>
<dbReference type="NCBIfam" id="TIGR03505">
    <property type="entry name" value="FimV_core"/>
    <property type="match status" value="1"/>
</dbReference>
<dbReference type="KEGG" id="mmt:Metme_4024"/>
<reference evidence="4 5" key="1">
    <citation type="journal article" date="2011" name="J. Bacteriol.">
        <title>Complete Genome Sequence of the Aerobic Marine Methanotroph Methylomonas methanica MC09.</title>
        <authorList>
            <person name="Boden R."/>
            <person name="Cunliffe M."/>
            <person name="Scanlan J."/>
            <person name="Moussard H."/>
            <person name="Kits K.D."/>
            <person name="Klotz M.G."/>
            <person name="Jetten M.S."/>
            <person name="Vuilleumier S."/>
            <person name="Han J."/>
            <person name="Peters L."/>
            <person name="Mikhailova N."/>
            <person name="Teshima H."/>
            <person name="Tapia R."/>
            <person name="Kyrpides N."/>
            <person name="Ivanova N."/>
            <person name="Pagani I."/>
            <person name="Cheng J.F."/>
            <person name="Goodwin L."/>
            <person name="Han C."/>
            <person name="Hauser L."/>
            <person name="Land M.L."/>
            <person name="Lapidus A."/>
            <person name="Lucas S."/>
            <person name="Pitluck S."/>
            <person name="Woyke T."/>
            <person name="Stein L."/>
            <person name="Murrell J.C."/>
        </authorList>
    </citation>
    <scope>NUCLEOTIDE SEQUENCE [LARGE SCALE GENOMIC DNA]</scope>
    <source>
        <strain evidence="4 5">MC09</strain>
    </source>
</reference>
<feature type="region of interest" description="Disordered" evidence="2">
    <location>
        <begin position="294"/>
        <end position="329"/>
    </location>
</feature>
<reference key="2">
    <citation type="submission" date="2011-05" db="EMBL/GenBank/DDBJ databases">
        <title>Complete genome sequence of the aerobic marine methanotroph Methylomonas methanica MC09.</title>
        <authorList>
            <person name="Boden R."/>
            <person name="Cunliffe M."/>
            <person name="Scanlan J."/>
            <person name="Moussard H."/>
            <person name="Kits K.D."/>
            <person name="Klotz M."/>
            <person name="Jetten M."/>
            <person name="Vuilleumier S."/>
            <person name="Han J."/>
            <person name="Peters L."/>
            <person name="Mikhailova N."/>
            <person name="Teshima H."/>
            <person name="Tapia R."/>
            <person name="Kyrpides N."/>
            <person name="Ivanova N."/>
            <person name="Pagani I."/>
            <person name="Cheng J.-F."/>
            <person name="Goodwin L."/>
            <person name="Han C."/>
            <person name="Hauser L."/>
            <person name="Land M."/>
            <person name="Lapidus A."/>
            <person name="Lucas S."/>
            <person name="Pitluck S."/>
            <person name="Woyke T."/>
            <person name="Stein L.Y."/>
            <person name="Murrell C."/>
        </authorList>
    </citation>
    <scope>NUCLEOTIDE SEQUENCE</scope>
    <source>
        <strain>MC09</strain>
    </source>
</reference>